<dbReference type="InterPro" id="IPR002104">
    <property type="entry name" value="Integrase_catalytic"/>
</dbReference>
<evidence type="ECO:0000256" key="3">
    <source>
        <dbReference type="ARBA" id="ARBA00022908"/>
    </source>
</evidence>
<dbReference type="GO" id="GO:0003677">
    <property type="term" value="F:DNA binding"/>
    <property type="evidence" value="ECO:0007669"/>
    <property type="project" value="UniProtKB-UniRule"/>
</dbReference>
<gene>
    <name evidence="9" type="ORF">CRIB_1786</name>
</gene>
<dbReference type="InterPro" id="IPR011010">
    <property type="entry name" value="DNA_brk_join_enz"/>
</dbReference>
<sequence length="302" mass="36234">MENEKVLEDIEYEVFKDFSKKLEPTTRHDYLSKVILFKKFLEEKELVYASKEDCKKFIDYVQTIYKKSTCEKIYSYLHSFYNYLKKEEYIEINPFRYVEKPTVSRIKSKDDVLSIQEINKLIDTLYKLNIRDKTIIVFLITTGCLLNELVSLKWKDLMVDDKDNYYVRLGKKKKERIVKLHPYCFRLIEEYRRYSLLPEVIMPTEDFVFTTQKSNYITDRNVRLIVRKALDLAGLSNYSAKDFRHSFAAISLRLGADEEDVKNQLGWSDKYYAIRYKYVLNFVDSQSVDYLIDNDEFLINNK</sequence>
<comment type="similarity">
    <text evidence="2">Belongs to the 'phage' integrase family.</text>
</comment>
<dbReference type="GeneID" id="82205816"/>
<dbReference type="InterPro" id="IPR044068">
    <property type="entry name" value="CB"/>
</dbReference>
<keyword evidence="10" id="KW-1185">Reference proteome</keyword>
<evidence type="ECO:0000256" key="6">
    <source>
        <dbReference type="PROSITE-ProRule" id="PRU01248"/>
    </source>
</evidence>
<dbReference type="InterPro" id="IPR010998">
    <property type="entry name" value="Integrase_recombinase_N"/>
</dbReference>
<dbReference type="Proteomes" id="UP000245622">
    <property type="component" value="Chromosome 1"/>
</dbReference>
<dbReference type="Pfam" id="PF02899">
    <property type="entry name" value="Phage_int_SAM_1"/>
    <property type="match status" value="1"/>
</dbReference>
<organism evidence="9 10">
    <name type="scientific">Romboutsia ilealis</name>
    <dbReference type="NCBI Taxonomy" id="1115758"/>
    <lineage>
        <taxon>Bacteria</taxon>
        <taxon>Bacillati</taxon>
        <taxon>Bacillota</taxon>
        <taxon>Clostridia</taxon>
        <taxon>Peptostreptococcales</taxon>
        <taxon>Peptostreptococcaceae</taxon>
        <taxon>Romboutsia</taxon>
    </lineage>
</organism>
<reference evidence="9 10" key="1">
    <citation type="submission" date="2014-04" db="EMBL/GenBank/DDBJ databases">
        <authorList>
            <person name="Hornung B.V."/>
        </authorList>
    </citation>
    <scope>NUCLEOTIDE SEQUENCE [LARGE SCALE GENOMIC DNA]</scope>
    <source>
        <strain evidence="9 10">CRIB</strain>
    </source>
</reference>
<dbReference type="InterPro" id="IPR050090">
    <property type="entry name" value="Tyrosine_recombinase_XerCD"/>
</dbReference>
<evidence type="ECO:0000313" key="9">
    <source>
        <dbReference type="EMBL" id="CED94393.1"/>
    </source>
</evidence>
<feature type="domain" description="Core-binding (CB)" evidence="8">
    <location>
        <begin position="9"/>
        <end position="85"/>
    </location>
</feature>
<dbReference type="GO" id="GO:0015074">
    <property type="term" value="P:DNA integration"/>
    <property type="evidence" value="ECO:0007669"/>
    <property type="project" value="UniProtKB-KW"/>
</dbReference>
<comment type="function">
    <text evidence="1">Site-specific tyrosine recombinase, which acts by catalyzing the cutting and rejoining of the recombining DNA molecules.</text>
</comment>
<dbReference type="EMBL" id="LN555523">
    <property type="protein sequence ID" value="CED94393.1"/>
    <property type="molecule type" value="Genomic_DNA"/>
</dbReference>
<name>A0A1V1I2M1_9FIRM</name>
<evidence type="ECO:0000256" key="5">
    <source>
        <dbReference type="ARBA" id="ARBA00023172"/>
    </source>
</evidence>
<dbReference type="KEGG" id="ril:CRIB_1786"/>
<keyword evidence="3" id="KW-0229">DNA integration</keyword>
<dbReference type="SUPFAM" id="SSF56349">
    <property type="entry name" value="DNA breaking-rejoining enzymes"/>
    <property type="match status" value="1"/>
</dbReference>
<dbReference type="PROSITE" id="PS51900">
    <property type="entry name" value="CB"/>
    <property type="match status" value="1"/>
</dbReference>
<evidence type="ECO:0000259" key="7">
    <source>
        <dbReference type="PROSITE" id="PS51898"/>
    </source>
</evidence>
<dbReference type="RefSeq" id="WP_180701919.1">
    <property type="nucleotide sequence ID" value="NZ_LN555523.1"/>
</dbReference>
<proteinExistence type="inferred from homology"/>
<keyword evidence="5" id="KW-0233">DNA recombination</keyword>
<dbReference type="InterPro" id="IPR013762">
    <property type="entry name" value="Integrase-like_cat_sf"/>
</dbReference>
<dbReference type="Pfam" id="PF00589">
    <property type="entry name" value="Phage_integrase"/>
    <property type="match status" value="1"/>
</dbReference>
<accession>A0A1V1I2M1</accession>
<dbReference type="PANTHER" id="PTHR30349:SF41">
    <property type="entry name" value="INTEGRASE_RECOMBINASE PROTEIN MJ0367-RELATED"/>
    <property type="match status" value="1"/>
</dbReference>
<dbReference type="Gene3D" id="1.10.443.10">
    <property type="entry name" value="Intergrase catalytic core"/>
    <property type="match status" value="1"/>
</dbReference>
<evidence type="ECO:0000256" key="4">
    <source>
        <dbReference type="ARBA" id="ARBA00023125"/>
    </source>
</evidence>
<protein>
    <submittedName>
        <fullName evidence="9">Phage integrase site-specific recombinase</fullName>
    </submittedName>
</protein>
<feature type="domain" description="Tyr recombinase" evidence="7">
    <location>
        <begin position="108"/>
        <end position="293"/>
    </location>
</feature>
<dbReference type="PROSITE" id="PS51898">
    <property type="entry name" value="TYR_RECOMBINASE"/>
    <property type="match status" value="1"/>
</dbReference>
<dbReference type="InterPro" id="IPR004107">
    <property type="entry name" value="Integrase_SAM-like_N"/>
</dbReference>
<dbReference type="Gene3D" id="1.10.150.130">
    <property type="match status" value="1"/>
</dbReference>
<dbReference type="GO" id="GO:0006310">
    <property type="term" value="P:DNA recombination"/>
    <property type="evidence" value="ECO:0007669"/>
    <property type="project" value="UniProtKB-KW"/>
</dbReference>
<dbReference type="PANTHER" id="PTHR30349">
    <property type="entry name" value="PHAGE INTEGRASE-RELATED"/>
    <property type="match status" value="1"/>
</dbReference>
<keyword evidence="4 6" id="KW-0238">DNA-binding</keyword>
<evidence type="ECO:0000313" key="10">
    <source>
        <dbReference type="Proteomes" id="UP000245622"/>
    </source>
</evidence>
<evidence type="ECO:0000256" key="2">
    <source>
        <dbReference type="ARBA" id="ARBA00008857"/>
    </source>
</evidence>
<evidence type="ECO:0000256" key="1">
    <source>
        <dbReference type="ARBA" id="ARBA00003283"/>
    </source>
</evidence>
<dbReference type="AlphaFoldDB" id="A0A1V1I2M1"/>
<evidence type="ECO:0000259" key="8">
    <source>
        <dbReference type="PROSITE" id="PS51900"/>
    </source>
</evidence>